<evidence type="ECO:0000313" key="3">
    <source>
        <dbReference type="Proteomes" id="UP000266673"/>
    </source>
</evidence>
<dbReference type="EMBL" id="QKWP01002289">
    <property type="protein sequence ID" value="RIB03935.1"/>
    <property type="molecule type" value="Genomic_DNA"/>
</dbReference>
<keyword evidence="1" id="KW-1133">Transmembrane helix</keyword>
<proteinExistence type="predicted"/>
<feature type="transmembrane region" description="Helical" evidence="1">
    <location>
        <begin position="21"/>
        <end position="43"/>
    </location>
</feature>
<keyword evidence="3" id="KW-1185">Reference proteome</keyword>
<feature type="non-terminal residue" evidence="2">
    <location>
        <position position="1"/>
    </location>
</feature>
<sequence length="50" mass="6205">PNKDKLRNQYYAFEKNQLYKNFFPIVNVTFYFSSIFYTLYTVFSMHCFLL</sequence>
<name>A0A397U0X9_9GLOM</name>
<keyword evidence="1" id="KW-0812">Transmembrane</keyword>
<comment type="caution">
    <text evidence="2">The sequence shown here is derived from an EMBL/GenBank/DDBJ whole genome shotgun (WGS) entry which is preliminary data.</text>
</comment>
<organism evidence="2 3">
    <name type="scientific">Gigaspora rosea</name>
    <dbReference type="NCBI Taxonomy" id="44941"/>
    <lineage>
        <taxon>Eukaryota</taxon>
        <taxon>Fungi</taxon>
        <taxon>Fungi incertae sedis</taxon>
        <taxon>Mucoromycota</taxon>
        <taxon>Glomeromycotina</taxon>
        <taxon>Glomeromycetes</taxon>
        <taxon>Diversisporales</taxon>
        <taxon>Gigasporaceae</taxon>
        <taxon>Gigaspora</taxon>
    </lineage>
</organism>
<reference evidence="2 3" key="1">
    <citation type="submission" date="2018-06" db="EMBL/GenBank/DDBJ databases">
        <title>Comparative genomics reveals the genomic features of Rhizophagus irregularis, R. cerebriforme, R. diaphanum and Gigaspora rosea, and their symbiotic lifestyle signature.</title>
        <authorList>
            <person name="Morin E."/>
            <person name="San Clemente H."/>
            <person name="Chen E.C.H."/>
            <person name="De La Providencia I."/>
            <person name="Hainaut M."/>
            <person name="Kuo A."/>
            <person name="Kohler A."/>
            <person name="Murat C."/>
            <person name="Tang N."/>
            <person name="Roy S."/>
            <person name="Loubradou J."/>
            <person name="Henrissat B."/>
            <person name="Grigoriev I.V."/>
            <person name="Corradi N."/>
            <person name="Roux C."/>
            <person name="Martin F.M."/>
        </authorList>
    </citation>
    <scope>NUCLEOTIDE SEQUENCE [LARGE SCALE GENOMIC DNA]</scope>
    <source>
        <strain evidence="2 3">DAOM 194757</strain>
    </source>
</reference>
<dbReference type="Proteomes" id="UP000266673">
    <property type="component" value="Unassembled WGS sequence"/>
</dbReference>
<evidence type="ECO:0000256" key="1">
    <source>
        <dbReference type="SAM" id="Phobius"/>
    </source>
</evidence>
<keyword evidence="1" id="KW-0472">Membrane</keyword>
<feature type="non-terminal residue" evidence="2">
    <location>
        <position position="50"/>
    </location>
</feature>
<evidence type="ECO:0000313" key="2">
    <source>
        <dbReference type="EMBL" id="RIB03935.1"/>
    </source>
</evidence>
<gene>
    <name evidence="2" type="ORF">C2G38_2121840</name>
</gene>
<dbReference type="AlphaFoldDB" id="A0A397U0X9"/>
<protein>
    <submittedName>
        <fullName evidence="2">Uncharacterized protein</fullName>
    </submittedName>
</protein>
<accession>A0A397U0X9</accession>